<feature type="domain" description="Carboxylesterase type B" evidence="4">
    <location>
        <begin position="499"/>
        <end position="1016"/>
    </location>
</feature>
<dbReference type="AlphaFoldDB" id="A0A2A2L9W2"/>
<dbReference type="InterPro" id="IPR029058">
    <property type="entry name" value="AB_hydrolase_fold"/>
</dbReference>
<dbReference type="PANTHER" id="PTHR44590:SF3">
    <property type="entry name" value="CARBOXYLESTERASE TYPE B DOMAIN-CONTAINING PROTEIN"/>
    <property type="match status" value="1"/>
</dbReference>
<dbReference type="Gene3D" id="3.40.50.1820">
    <property type="entry name" value="alpha/beta hydrolase"/>
    <property type="match status" value="3"/>
</dbReference>
<dbReference type="PROSITE" id="PS00122">
    <property type="entry name" value="CARBOXYLESTERASE_B_1"/>
    <property type="match status" value="2"/>
</dbReference>
<reference evidence="5 6" key="1">
    <citation type="journal article" date="2017" name="Curr. Biol.">
        <title>Genome architecture and evolution of a unichromosomal asexual nematode.</title>
        <authorList>
            <person name="Fradin H."/>
            <person name="Zegar C."/>
            <person name="Gutwein M."/>
            <person name="Lucas J."/>
            <person name="Kovtun M."/>
            <person name="Corcoran D."/>
            <person name="Baugh L.R."/>
            <person name="Kiontke K."/>
            <person name="Gunsalus K."/>
            <person name="Fitch D.H."/>
            <person name="Piano F."/>
        </authorList>
    </citation>
    <scope>NUCLEOTIDE SEQUENCE [LARGE SCALE GENOMIC DNA]</scope>
    <source>
        <strain evidence="5">PF1309</strain>
    </source>
</reference>
<name>A0A2A2L9W2_9BILA</name>
<accession>A0A2A2L9W2</accession>
<keyword evidence="6" id="KW-1185">Reference proteome</keyword>
<evidence type="ECO:0000256" key="3">
    <source>
        <dbReference type="ARBA" id="ARBA00022801"/>
    </source>
</evidence>
<evidence type="ECO:0000256" key="2">
    <source>
        <dbReference type="ARBA" id="ARBA00022487"/>
    </source>
</evidence>
<comment type="similarity">
    <text evidence="1">Belongs to the type-B carboxylesterase/lipase family.</text>
</comment>
<evidence type="ECO:0000256" key="1">
    <source>
        <dbReference type="ARBA" id="ARBA00005964"/>
    </source>
</evidence>
<feature type="domain" description="Carboxylesterase type B" evidence="4">
    <location>
        <begin position="16"/>
        <end position="88"/>
    </location>
</feature>
<dbReference type="InterPro" id="IPR002018">
    <property type="entry name" value="CarbesteraseB"/>
</dbReference>
<protein>
    <recommendedName>
        <fullName evidence="4">Carboxylesterase type B domain-containing protein</fullName>
    </recommendedName>
</protein>
<dbReference type="InterPro" id="IPR019826">
    <property type="entry name" value="Carboxylesterase_B_AS"/>
</dbReference>
<keyword evidence="2" id="KW-0719">Serine esterase</keyword>
<sequence length="1033" mass="116941">MGHSNSSLAKGVFPPSRQVKTKYGTVEGRKLIHGEEKEVDAFQGIPFAKPPIGKLRFTLPQPPEPWEGIKETKQFGPRSYQKVTNFERTRCKKDVVCVTIQYRLGFFGLWTTGDETCPDNLALWDMTMALKWVKENIAEFGGDPDKVTIMGQSAGGASVDLLSICPPSRDLFHQVIAMAGNADADFAVHTNALERCRLEAEKHGIIYKGNSEAWMEEVRKLPAEKLALELEILPPVNGRVQCFIAPRIDGKFITKPVEELRKEAKGKPRIVGLAKYEGDIFNISPLPVTTRDCMKKVDQIIAGLLPEKQYGLQTKKVRDEICKMIIDYEKKHDKMTWKKAWIEASGDMFLNIATQKNVIQCLQTSQEPCYFYSFDYFNPKMFGFISKMMPFIESTHCNDITFALGTGIIVPFTFTEEDQRITNLFSTLITNFVKFSDPNGQNDTEPLLKGIRWEPATLENPQKHIVIDKESSLQEVFKILNMVFEKIIGAKKDKYPPSRQLKTRYGIVEGRRLIHGESKEVDAFQGIPFAKPPIGDRRFELPQPPDSWDDILECKKFAPRSMQKTKLPEKLHLMNSYPVSEDSLYLNVFTPCWKPISDKGFAVLVYIHGGGFVSDSAIKYGDINICKNICQKDVVCVTIQYRLGYFGFWSTGDELCPGNLALWDMTMALKWVKENISIFGGNPDNVTIMGQSAGGASVDLLSICPQSEDLCHKVISMAGNASCDFTMNDHIVERCRIEGENQSILYKGNSQQWLEELRTLPAESLALTMETMPPLDGKCQCYIGPRVDGKFIPKRPAELRKEAKGKPRMVGLTRSEGIIGTISLKSISVEECRKRIPAIVAGMISEKTVPTNAKKTRDEITKMLVDLEENHDKDTWIRALVEANGDMFLNVGTQRNVIENLETSSEPCYFYVFDYFDPDMFGLMSHMMPFKDSTHCVDVMFALGCCIFTEFTFTEEDQKIVDLFSTLITNFAKYGDPNGLNGEEPLLDGNKWEPSTLENPQRHLVIDKESSMQEVFKDGRPMRYIEYERQTSE</sequence>
<gene>
    <name evidence="5" type="ORF">WR25_06334</name>
</gene>
<comment type="caution">
    <text evidence="5">The sequence shown here is derived from an EMBL/GenBank/DDBJ whole genome shotgun (WGS) entry which is preliminary data.</text>
</comment>
<dbReference type="OrthoDB" id="3200163at2759"/>
<dbReference type="STRING" id="2018661.A0A2A2L9W2"/>
<dbReference type="EMBL" id="LIAE01007015">
    <property type="protein sequence ID" value="PAV82908.1"/>
    <property type="molecule type" value="Genomic_DNA"/>
</dbReference>
<organism evidence="5 6">
    <name type="scientific">Diploscapter pachys</name>
    <dbReference type="NCBI Taxonomy" id="2018661"/>
    <lineage>
        <taxon>Eukaryota</taxon>
        <taxon>Metazoa</taxon>
        <taxon>Ecdysozoa</taxon>
        <taxon>Nematoda</taxon>
        <taxon>Chromadorea</taxon>
        <taxon>Rhabditida</taxon>
        <taxon>Rhabditina</taxon>
        <taxon>Rhabditomorpha</taxon>
        <taxon>Rhabditoidea</taxon>
        <taxon>Rhabditidae</taxon>
        <taxon>Diploscapter</taxon>
    </lineage>
</organism>
<dbReference type="SUPFAM" id="SSF53474">
    <property type="entry name" value="alpha/beta-Hydrolases"/>
    <property type="match status" value="2"/>
</dbReference>
<evidence type="ECO:0000259" key="4">
    <source>
        <dbReference type="Pfam" id="PF00135"/>
    </source>
</evidence>
<evidence type="ECO:0000313" key="5">
    <source>
        <dbReference type="EMBL" id="PAV82908.1"/>
    </source>
</evidence>
<dbReference type="GO" id="GO:0052689">
    <property type="term" value="F:carboxylic ester hydrolase activity"/>
    <property type="evidence" value="ECO:0007669"/>
    <property type="project" value="UniProtKB-KW"/>
</dbReference>
<keyword evidence="3" id="KW-0378">Hydrolase</keyword>
<dbReference type="Proteomes" id="UP000218231">
    <property type="component" value="Unassembled WGS sequence"/>
</dbReference>
<dbReference type="PANTHER" id="PTHR44590">
    <property type="entry name" value="CARBOXYLIC ESTER HYDROLASE-RELATED"/>
    <property type="match status" value="1"/>
</dbReference>
<feature type="domain" description="Carboxylesterase type B" evidence="4">
    <location>
        <begin position="93"/>
        <end position="472"/>
    </location>
</feature>
<dbReference type="Pfam" id="PF00135">
    <property type="entry name" value="COesterase"/>
    <property type="match status" value="3"/>
</dbReference>
<proteinExistence type="inferred from homology"/>
<evidence type="ECO:0000313" key="6">
    <source>
        <dbReference type="Proteomes" id="UP000218231"/>
    </source>
</evidence>